<accession>A0A9Q0KIB3</accession>
<comment type="caution">
    <text evidence="1">The sequence shown here is derived from an EMBL/GenBank/DDBJ whole genome shotgun (WGS) entry which is preliminary data.</text>
</comment>
<evidence type="ECO:0000313" key="2">
    <source>
        <dbReference type="Proteomes" id="UP001141806"/>
    </source>
</evidence>
<dbReference type="AlphaFoldDB" id="A0A9Q0KIB3"/>
<organism evidence="1 2">
    <name type="scientific">Protea cynaroides</name>
    <dbReference type="NCBI Taxonomy" id="273540"/>
    <lineage>
        <taxon>Eukaryota</taxon>
        <taxon>Viridiplantae</taxon>
        <taxon>Streptophyta</taxon>
        <taxon>Embryophyta</taxon>
        <taxon>Tracheophyta</taxon>
        <taxon>Spermatophyta</taxon>
        <taxon>Magnoliopsida</taxon>
        <taxon>Proteales</taxon>
        <taxon>Proteaceae</taxon>
        <taxon>Protea</taxon>
    </lineage>
</organism>
<keyword evidence="2" id="KW-1185">Reference proteome</keyword>
<name>A0A9Q0KIB3_9MAGN</name>
<sequence length="117" mass="12305">MRESLKGHVEENLVEQPGVVDNSGQDELVSTVRRGDQGVGINNSVTEGVLDAFVALEAELSSAVDTVRTSSGLNGASLIASSTRRVEIHFEDVIAVDDSLLHGEEFSAAGKGLLVDL</sequence>
<dbReference type="EMBL" id="JAMYWD010000005">
    <property type="protein sequence ID" value="KAJ4971042.1"/>
    <property type="molecule type" value="Genomic_DNA"/>
</dbReference>
<gene>
    <name evidence="1" type="ORF">NE237_004141</name>
</gene>
<evidence type="ECO:0000313" key="1">
    <source>
        <dbReference type="EMBL" id="KAJ4971042.1"/>
    </source>
</evidence>
<reference evidence="1" key="1">
    <citation type="journal article" date="2023" name="Plant J.">
        <title>The genome of the king protea, Protea cynaroides.</title>
        <authorList>
            <person name="Chang J."/>
            <person name="Duong T.A."/>
            <person name="Schoeman C."/>
            <person name="Ma X."/>
            <person name="Roodt D."/>
            <person name="Barker N."/>
            <person name="Li Z."/>
            <person name="Van de Peer Y."/>
            <person name="Mizrachi E."/>
        </authorList>
    </citation>
    <scope>NUCLEOTIDE SEQUENCE</scope>
    <source>
        <tissue evidence="1">Young leaves</tissue>
    </source>
</reference>
<protein>
    <submittedName>
        <fullName evidence="1">Uncharacterized protein</fullName>
    </submittedName>
</protein>
<proteinExistence type="predicted"/>
<dbReference type="Proteomes" id="UP001141806">
    <property type="component" value="Unassembled WGS sequence"/>
</dbReference>